<name>A0ABX0UP83_9BACT</name>
<dbReference type="InterPro" id="IPR051785">
    <property type="entry name" value="MMCE/EMCE_epimerase"/>
</dbReference>
<feature type="domain" description="VOC" evidence="2">
    <location>
        <begin position="4"/>
        <end position="132"/>
    </location>
</feature>
<reference evidence="3 4" key="1">
    <citation type="submission" date="2020-03" db="EMBL/GenBank/DDBJ databases">
        <title>Genomic Encyclopedia of Type Strains, Phase IV (KMG-IV): sequencing the most valuable type-strain genomes for metagenomic binning, comparative biology and taxonomic classification.</title>
        <authorList>
            <person name="Goeker M."/>
        </authorList>
    </citation>
    <scope>NUCLEOTIDE SEQUENCE [LARGE SCALE GENOMIC DNA]</scope>
    <source>
        <strain evidence="3 4">DSM 102865</strain>
    </source>
</reference>
<dbReference type="CDD" id="cd06587">
    <property type="entry name" value="VOC"/>
    <property type="match status" value="1"/>
</dbReference>
<evidence type="ECO:0000313" key="4">
    <source>
        <dbReference type="Proteomes" id="UP001179181"/>
    </source>
</evidence>
<evidence type="ECO:0000256" key="1">
    <source>
        <dbReference type="ARBA" id="ARBA00022723"/>
    </source>
</evidence>
<dbReference type="Gene3D" id="3.10.180.10">
    <property type="entry name" value="2,3-Dihydroxybiphenyl 1,2-Dioxygenase, domain 1"/>
    <property type="match status" value="1"/>
</dbReference>
<dbReference type="InterPro" id="IPR004360">
    <property type="entry name" value="Glyas_Fos-R_dOase_dom"/>
</dbReference>
<sequence length="141" mass="16043">METTFFHLALTVKNLAEFESFYSRHFGFQRARTISLGDDAELVFLKNGNNFYFEVFPPEEERPYPMSEADGPHYPGLRHIAFSVDDVDAKIASMGDDAVITLGPLHFDDVIQGWKTVWLKDPEGNIIEITQGYKDQDGLSH</sequence>
<dbReference type="EMBL" id="JAASQJ010000003">
    <property type="protein sequence ID" value="NIJ53939.1"/>
    <property type="molecule type" value="Genomic_DNA"/>
</dbReference>
<dbReference type="Proteomes" id="UP001179181">
    <property type="component" value="Unassembled WGS sequence"/>
</dbReference>
<comment type="caution">
    <text evidence="3">The sequence shown here is derived from an EMBL/GenBank/DDBJ whole genome shotgun (WGS) entry which is preliminary data.</text>
</comment>
<dbReference type="PANTHER" id="PTHR43048">
    <property type="entry name" value="METHYLMALONYL-COA EPIMERASE"/>
    <property type="match status" value="1"/>
</dbReference>
<accession>A0ABX0UP83</accession>
<dbReference type="SUPFAM" id="SSF54593">
    <property type="entry name" value="Glyoxalase/Bleomycin resistance protein/Dihydroxybiphenyl dioxygenase"/>
    <property type="match status" value="1"/>
</dbReference>
<dbReference type="Pfam" id="PF00903">
    <property type="entry name" value="Glyoxalase"/>
    <property type="match status" value="1"/>
</dbReference>
<dbReference type="RefSeq" id="WP_167271580.1">
    <property type="nucleotide sequence ID" value="NZ_JAASQJ010000003.1"/>
</dbReference>
<evidence type="ECO:0000259" key="2">
    <source>
        <dbReference type="PROSITE" id="PS51819"/>
    </source>
</evidence>
<evidence type="ECO:0000313" key="3">
    <source>
        <dbReference type="EMBL" id="NIJ53939.1"/>
    </source>
</evidence>
<keyword evidence="4" id="KW-1185">Reference proteome</keyword>
<protein>
    <submittedName>
        <fullName evidence="3">Glyoxylase I family protein</fullName>
    </submittedName>
</protein>
<dbReference type="PANTHER" id="PTHR43048:SF5">
    <property type="entry name" value="BLR5325 PROTEIN"/>
    <property type="match status" value="1"/>
</dbReference>
<dbReference type="PROSITE" id="PS51819">
    <property type="entry name" value="VOC"/>
    <property type="match status" value="1"/>
</dbReference>
<dbReference type="InterPro" id="IPR029068">
    <property type="entry name" value="Glyas_Bleomycin-R_OHBP_Dase"/>
</dbReference>
<organism evidence="3 4">
    <name type="scientific">Dyadobacter arcticus</name>
    <dbReference type="NCBI Taxonomy" id="1078754"/>
    <lineage>
        <taxon>Bacteria</taxon>
        <taxon>Pseudomonadati</taxon>
        <taxon>Bacteroidota</taxon>
        <taxon>Cytophagia</taxon>
        <taxon>Cytophagales</taxon>
        <taxon>Spirosomataceae</taxon>
        <taxon>Dyadobacter</taxon>
    </lineage>
</organism>
<dbReference type="InterPro" id="IPR037523">
    <property type="entry name" value="VOC_core"/>
</dbReference>
<gene>
    <name evidence="3" type="ORF">FHS68_003121</name>
</gene>
<proteinExistence type="predicted"/>
<keyword evidence="1" id="KW-0479">Metal-binding</keyword>